<dbReference type="KEGG" id="egm:AYC65_01980"/>
<dbReference type="AlphaFoldDB" id="A0A7T7UW19"/>
<feature type="region of interest" description="Disordered" evidence="1">
    <location>
        <begin position="84"/>
        <end position="103"/>
    </location>
</feature>
<evidence type="ECO:0000313" key="4">
    <source>
        <dbReference type="Proteomes" id="UP000595426"/>
    </source>
</evidence>
<dbReference type="GeneID" id="93131652"/>
<dbReference type="RefSeq" id="WP_034871546.1">
    <property type="nucleotide sequence ID" value="NZ_CAJJUP010000001.1"/>
</dbReference>
<sequence length="103" mass="11135">MKKLLFIVVIGAAGLVSAKGSVVDNSKVSSAEKYSATKNVNISIEYYGGIICTFLVSVTDPSTGETKQWRETYSVNTKEECANKHSERKAQLQAEADANDSVD</sequence>
<proteinExistence type="predicted"/>
<name>A0A7T7UW19_9FLAO</name>
<dbReference type="OrthoDB" id="9897922at2"/>
<dbReference type="Proteomes" id="UP000595426">
    <property type="component" value="Chromosome"/>
</dbReference>
<evidence type="ECO:0000256" key="2">
    <source>
        <dbReference type="SAM" id="SignalP"/>
    </source>
</evidence>
<gene>
    <name evidence="3" type="ORF">I6H88_12520</name>
</gene>
<evidence type="ECO:0000256" key="1">
    <source>
        <dbReference type="SAM" id="MobiDB-lite"/>
    </source>
</evidence>
<keyword evidence="4" id="KW-1185">Reference proteome</keyword>
<protein>
    <submittedName>
        <fullName evidence="3">Uncharacterized protein</fullName>
    </submittedName>
</protein>
<dbReference type="EMBL" id="CP067018">
    <property type="protein sequence ID" value="QQN57274.1"/>
    <property type="molecule type" value="Genomic_DNA"/>
</dbReference>
<keyword evidence="2" id="KW-0732">Signal</keyword>
<feature type="signal peptide" evidence="2">
    <location>
        <begin position="1"/>
        <end position="18"/>
    </location>
</feature>
<feature type="chain" id="PRO_5032480024" evidence="2">
    <location>
        <begin position="19"/>
        <end position="103"/>
    </location>
</feature>
<organism evidence="3 4">
    <name type="scientific">Elizabethkingia bruuniana</name>
    <dbReference type="NCBI Taxonomy" id="1756149"/>
    <lineage>
        <taxon>Bacteria</taxon>
        <taxon>Pseudomonadati</taxon>
        <taxon>Bacteroidota</taxon>
        <taxon>Flavobacteriia</taxon>
        <taxon>Flavobacteriales</taxon>
        <taxon>Weeksellaceae</taxon>
        <taxon>Elizabethkingia</taxon>
    </lineage>
</organism>
<reference evidence="3 4" key="1">
    <citation type="submission" date="2020-12" db="EMBL/GenBank/DDBJ databases">
        <title>FDA dAtabase for Regulatory Grade micrObial Sequences (FDA-ARGOS): Supporting development and validation of Infectious Disease Dx tests.</title>
        <authorList>
            <person name="Kerrigan L."/>
            <person name="Long C."/>
            <person name="Tallon L."/>
            <person name="Sadzewicz L."/>
            <person name="Zhao X."/>
            <person name="Boylan J."/>
            <person name="Ott S."/>
            <person name="Bowen H."/>
            <person name="Vavikolanu K."/>
            <person name="Mehta A."/>
            <person name="Aluvathingal J."/>
            <person name="Nadendla S."/>
            <person name="Yan Y."/>
            <person name="Sichtig H."/>
        </authorList>
    </citation>
    <scope>NUCLEOTIDE SEQUENCE [LARGE SCALE GENOMIC DNA]</scope>
    <source>
        <strain evidence="3 4">FDAARGOS_1031</strain>
    </source>
</reference>
<evidence type="ECO:0000313" key="3">
    <source>
        <dbReference type="EMBL" id="QQN57274.1"/>
    </source>
</evidence>
<accession>A0A7T7UW19</accession>